<dbReference type="KEGG" id="sapp:SAC06_01680"/>
<accession>A0AAU7V9G0</accession>
<reference evidence="4" key="1">
    <citation type="submission" date="2023-11" db="EMBL/GenBank/DDBJ databases">
        <title>Scrofimicrobium hongkongense sp. nov., isolated from a patient with peritonitis.</title>
        <authorList>
            <person name="Lao H.Y."/>
            <person name="Wong A.Y.P."/>
            <person name="Ng T.L."/>
            <person name="Wong R.Y.L."/>
            <person name="Yau M.C.Y."/>
            <person name="Lam J.Y.W."/>
            <person name="Siu G.K.H."/>
        </authorList>
    </citation>
    <scope>NUCLEOTIDE SEQUENCE</scope>
    <source>
        <strain evidence="4">R131</strain>
    </source>
</reference>
<feature type="domain" description="UspA" evidence="3">
    <location>
        <begin position="154"/>
        <end position="291"/>
    </location>
</feature>
<dbReference type="PANTHER" id="PTHR46268">
    <property type="entry name" value="STRESS RESPONSE PROTEIN NHAX"/>
    <property type="match status" value="1"/>
</dbReference>
<dbReference type="InterPro" id="IPR006016">
    <property type="entry name" value="UspA"/>
</dbReference>
<feature type="domain" description="UspA" evidence="3">
    <location>
        <begin position="6"/>
        <end position="142"/>
    </location>
</feature>
<protein>
    <submittedName>
        <fullName evidence="4">Universal stress protein</fullName>
    </submittedName>
</protein>
<dbReference type="RefSeq" id="WP_350258495.1">
    <property type="nucleotide sequence ID" value="NZ_CP138335.1"/>
</dbReference>
<evidence type="ECO:0000259" key="3">
    <source>
        <dbReference type="Pfam" id="PF00582"/>
    </source>
</evidence>
<organism evidence="4">
    <name type="scientific">Scrofimicrobium appendicitidis</name>
    <dbReference type="NCBI Taxonomy" id="3079930"/>
    <lineage>
        <taxon>Bacteria</taxon>
        <taxon>Bacillati</taxon>
        <taxon>Actinomycetota</taxon>
        <taxon>Actinomycetes</taxon>
        <taxon>Actinomycetales</taxon>
        <taxon>Actinomycetaceae</taxon>
        <taxon>Scrofimicrobium</taxon>
    </lineage>
</organism>
<name>A0AAU7V9G0_9ACTO</name>
<dbReference type="AlphaFoldDB" id="A0AAU7V9G0"/>
<evidence type="ECO:0000256" key="2">
    <source>
        <dbReference type="SAM" id="MobiDB-lite"/>
    </source>
</evidence>
<dbReference type="InterPro" id="IPR006015">
    <property type="entry name" value="Universal_stress_UspA"/>
</dbReference>
<dbReference type="PRINTS" id="PR01438">
    <property type="entry name" value="UNVRSLSTRESS"/>
</dbReference>
<dbReference type="Gene3D" id="3.40.50.12370">
    <property type="match status" value="1"/>
</dbReference>
<proteinExistence type="inferred from homology"/>
<evidence type="ECO:0000256" key="1">
    <source>
        <dbReference type="ARBA" id="ARBA00008791"/>
    </source>
</evidence>
<feature type="region of interest" description="Disordered" evidence="2">
    <location>
        <begin position="289"/>
        <end position="308"/>
    </location>
</feature>
<sequence>MDQTEIVVGVDGSRESLDAALWAGEHAKRVNGHLTVVCAYPTASYSAAALDGGFAVVDDESLHQGALDAANEAAAAVREQVGVDPEVSALVGDPSIVLAELSKECDLIVIGSRGRGGFADRLLGAVSSAVPAHSKCPVVTVPPHRSGKPFTPIERIVVGVDGSDQASTALVKAVDLAFAWQAELTAVVAIPVATAGGAMAWLPVAVDRQVLLDDIMESLNSAIEKALNGRDMWVARHVLDGSPAALLTEFSTAVDLVVVGTRGRGGFAGMLLGSTSQTVLHHSTCPVMTVPSRHRDRRPSPTQSWERR</sequence>
<evidence type="ECO:0000313" key="4">
    <source>
        <dbReference type="EMBL" id="XBW08296.1"/>
    </source>
</evidence>
<dbReference type="EMBL" id="CP138335">
    <property type="protein sequence ID" value="XBW08296.1"/>
    <property type="molecule type" value="Genomic_DNA"/>
</dbReference>
<dbReference type="PANTHER" id="PTHR46268:SF6">
    <property type="entry name" value="UNIVERSAL STRESS PROTEIN UP12"/>
    <property type="match status" value="1"/>
</dbReference>
<dbReference type="SUPFAM" id="SSF52402">
    <property type="entry name" value="Adenine nucleotide alpha hydrolases-like"/>
    <property type="match status" value="2"/>
</dbReference>
<comment type="similarity">
    <text evidence="1">Belongs to the universal stress protein A family.</text>
</comment>
<dbReference type="Pfam" id="PF00582">
    <property type="entry name" value="Usp"/>
    <property type="match status" value="2"/>
</dbReference>
<dbReference type="CDD" id="cd00293">
    <property type="entry name" value="USP-like"/>
    <property type="match status" value="2"/>
</dbReference>
<gene>
    <name evidence="4" type="ORF">SAC06_01680</name>
</gene>